<organism evidence="3 4">
    <name type="scientific">Schizothecium vesticola</name>
    <dbReference type="NCBI Taxonomy" id="314040"/>
    <lineage>
        <taxon>Eukaryota</taxon>
        <taxon>Fungi</taxon>
        <taxon>Dikarya</taxon>
        <taxon>Ascomycota</taxon>
        <taxon>Pezizomycotina</taxon>
        <taxon>Sordariomycetes</taxon>
        <taxon>Sordariomycetidae</taxon>
        <taxon>Sordariales</taxon>
        <taxon>Schizotheciaceae</taxon>
        <taxon>Schizothecium</taxon>
    </lineage>
</organism>
<feature type="region of interest" description="Disordered" evidence="1">
    <location>
        <begin position="100"/>
        <end position="129"/>
    </location>
</feature>
<accession>A0AA40K297</accession>
<evidence type="ECO:0000313" key="3">
    <source>
        <dbReference type="EMBL" id="KAK0743236.1"/>
    </source>
</evidence>
<keyword evidence="2" id="KW-0812">Transmembrane</keyword>
<proteinExistence type="predicted"/>
<evidence type="ECO:0000313" key="4">
    <source>
        <dbReference type="Proteomes" id="UP001172155"/>
    </source>
</evidence>
<name>A0AA40K297_9PEZI</name>
<reference evidence="3" key="1">
    <citation type="submission" date="2023-06" db="EMBL/GenBank/DDBJ databases">
        <title>Genome-scale phylogeny and comparative genomics of the fungal order Sordariales.</title>
        <authorList>
            <consortium name="Lawrence Berkeley National Laboratory"/>
            <person name="Hensen N."/>
            <person name="Bonometti L."/>
            <person name="Westerberg I."/>
            <person name="Brannstrom I.O."/>
            <person name="Guillou S."/>
            <person name="Cros-Aarteil S."/>
            <person name="Calhoun S."/>
            <person name="Haridas S."/>
            <person name="Kuo A."/>
            <person name="Mondo S."/>
            <person name="Pangilinan J."/>
            <person name="Riley R."/>
            <person name="LaButti K."/>
            <person name="Andreopoulos B."/>
            <person name="Lipzen A."/>
            <person name="Chen C."/>
            <person name="Yanf M."/>
            <person name="Daum C."/>
            <person name="Ng V."/>
            <person name="Clum A."/>
            <person name="Steindorff A."/>
            <person name="Ohm R."/>
            <person name="Martin F."/>
            <person name="Silar P."/>
            <person name="Natvig D."/>
            <person name="Lalanne C."/>
            <person name="Gautier V."/>
            <person name="Ament-velasquez S.L."/>
            <person name="Kruys A."/>
            <person name="Hutchinson M.I."/>
            <person name="Powell A.J."/>
            <person name="Barry K."/>
            <person name="Miller A.N."/>
            <person name="Grigoriev I.V."/>
            <person name="Debuchy R."/>
            <person name="Gladieux P."/>
            <person name="Thoren M.H."/>
            <person name="Johannesson H."/>
        </authorList>
    </citation>
    <scope>NUCLEOTIDE SEQUENCE</scope>
    <source>
        <strain evidence="3">SMH3187-1</strain>
    </source>
</reference>
<dbReference type="Proteomes" id="UP001172155">
    <property type="component" value="Unassembled WGS sequence"/>
</dbReference>
<protein>
    <submittedName>
        <fullName evidence="3">Uncharacterized protein</fullName>
    </submittedName>
</protein>
<keyword evidence="2" id="KW-1133">Transmembrane helix</keyword>
<keyword evidence="4" id="KW-1185">Reference proteome</keyword>
<evidence type="ECO:0000256" key="2">
    <source>
        <dbReference type="SAM" id="Phobius"/>
    </source>
</evidence>
<evidence type="ECO:0000256" key="1">
    <source>
        <dbReference type="SAM" id="MobiDB-lite"/>
    </source>
</evidence>
<gene>
    <name evidence="3" type="ORF">B0T18DRAFT_179428</name>
</gene>
<dbReference type="AlphaFoldDB" id="A0AA40K297"/>
<sequence length="213" mass="23736">MRYQCVQLATNQDYSLTPPTHHANLQSLREVKHSSGYVRVPPKLAHRVSNAKASPPCRPSKIVLEWELLVTRSPHLRRCRVSGCVGVVCSWSFTAPHWPAAPPKKGGPTSRDQEESDEPDESDQNRPNRPHCETQFNCYGILSIFFVGLCPGTVHYLVHVPSQWVSRETKDGMLKAQGLGLVGISGISGVIEQVWHHNSTSESIFVTQHQAIQ</sequence>
<comment type="caution">
    <text evidence="3">The sequence shown here is derived from an EMBL/GenBank/DDBJ whole genome shotgun (WGS) entry which is preliminary data.</text>
</comment>
<keyword evidence="2" id="KW-0472">Membrane</keyword>
<feature type="transmembrane region" description="Helical" evidence="2">
    <location>
        <begin position="139"/>
        <end position="158"/>
    </location>
</feature>
<dbReference type="EMBL" id="JAUKUD010000005">
    <property type="protein sequence ID" value="KAK0743236.1"/>
    <property type="molecule type" value="Genomic_DNA"/>
</dbReference>